<dbReference type="InterPro" id="IPR001647">
    <property type="entry name" value="HTH_TetR"/>
</dbReference>
<feature type="DNA-binding region" description="H-T-H motif" evidence="4">
    <location>
        <begin position="25"/>
        <end position="44"/>
    </location>
</feature>
<protein>
    <submittedName>
        <fullName evidence="6">TetR/AcrR family transcriptional regulator</fullName>
    </submittedName>
</protein>
<dbReference type="InterPro" id="IPR009057">
    <property type="entry name" value="Homeodomain-like_sf"/>
</dbReference>
<dbReference type="InterPro" id="IPR036271">
    <property type="entry name" value="Tet_transcr_reg_TetR-rel_C_sf"/>
</dbReference>
<accession>A0ABS7YNF1</accession>
<organism evidence="6 7">
    <name type="scientific">Vibrio tritonius</name>
    <dbReference type="NCBI Taxonomy" id="1435069"/>
    <lineage>
        <taxon>Bacteria</taxon>
        <taxon>Pseudomonadati</taxon>
        <taxon>Pseudomonadota</taxon>
        <taxon>Gammaproteobacteria</taxon>
        <taxon>Vibrionales</taxon>
        <taxon>Vibrionaceae</taxon>
        <taxon>Vibrio</taxon>
    </lineage>
</organism>
<keyword evidence="7" id="KW-1185">Reference proteome</keyword>
<evidence type="ECO:0000256" key="3">
    <source>
        <dbReference type="ARBA" id="ARBA00023163"/>
    </source>
</evidence>
<keyword evidence="1" id="KW-0805">Transcription regulation</keyword>
<dbReference type="Gene3D" id="1.10.357.10">
    <property type="entry name" value="Tetracycline Repressor, domain 2"/>
    <property type="match status" value="1"/>
</dbReference>
<evidence type="ECO:0000256" key="4">
    <source>
        <dbReference type="PROSITE-ProRule" id="PRU00335"/>
    </source>
</evidence>
<evidence type="ECO:0000256" key="2">
    <source>
        <dbReference type="ARBA" id="ARBA00023125"/>
    </source>
</evidence>
<dbReference type="RefSeq" id="WP_225250989.1">
    <property type="nucleotide sequence ID" value="NZ_JAIWIU010000095.1"/>
</dbReference>
<evidence type="ECO:0000313" key="7">
    <source>
        <dbReference type="Proteomes" id="UP001199044"/>
    </source>
</evidence>
<dbReference type="PROSITE" id="PS50977">
    <property type="entry name" value="HTH_TETR_2"/>
    <property type="match status" value="1"/>
</dbReference>
<evidence type="ECO:0000259" key="5">
    <source>
        <dbReference type="PROSITE" id="PS50977"/>
    </source>
</evidence>
<dbReference type="PANTHER" id="PTHR47506">
    <property type="entry name" value="TRANSCRIPTIONAL REGULATORY PROTEIN"/>
    <property type="match status" value="1"/>
</dbReference>
<keyword evidence="3" id="KW-0804">Transcription</keyword>
<sequence length="170" mass="19075">MSTKRELLVDTALDLFYRFGVNSIGINEILKSSGVAKRTLYSNFGSKEALLLAALEQRHRNFIDWLGTKLKSVHDDRALIETLFEALASWFANHEPQLGDFRGCFFINTAAEFSDAQCEIAKYCHSHKLAVKTLIEQKMSQPNTLLLESICLLKEGAIVSAYMGGDIEQL</sequence>
<dbReference type="SUPFAM" id="SSF48498">
    <property type="entry name" value="Tetracyclin repressor-like, C-terminal domain"/>
    <property type="match status" value="1"/>
</dbReference>
<feature type="domain" description="HTH tetR-type" evidence="5">
    <location>
        <begin position="2"/>
        <end position="62"/>
    </location>
</feature>
<gene>
    <name evidence="6" type="ORF">LDJ79_13825</name>
</gene>
<evidence type="ECO:0000313" key="6">
    <source>
        <dbReference type="EMBL" id="MCA2017200.1"/>
    </source>
</evidence>
<comment type="caution">
    <text evidence="6">The sequence shown here is derived from an EMBL/GenBank/DDBJ whole genome shotgun (WGS) entry which is preliminary data.</text>
</comment>
<keyword evidence="2 4" id="KW-0238">DNA-binding</keyword>
<reference evidence="7" key="1">
    <citation type="submission" date="2023-07" db="EMBL/GenBank/DDBJ databases">
        <title>Molecular identification of indigenous halophilic bacteria isolated from red sea cost, biodegradation of synthetic dyes and assessment of degraded metabolite toxicity.</title>
        <authorList>
            <person name="Chaieb K."/>
            <person name="Altayb H.N."/>
        </authorList>
    </citation>
    <scope>NUCLEOTIDE SEQUENCE [LARGE SCALE GENOMIC DNA]</scope>
    <source>
        <strain evidence="7">K20</strain>
    </source>
</reference>
<dbReference type="Pfam" id="PF00440">
    <property type="entry name" value="TetR_N"/>
    <property type="match status" value="1"/>
</dbReference>
<dbReference type="PRINTS" id="PR00455">
    <property type="entry name" value="HTHTETR"/>
</dbReference>
<dbReference type="EMBL" id="JAIWIU010000095">
    <property type="protein sequence ID" value="MCA2017200.1"/>
    <property type="molecule type" value="Genomic_DNA"/>
</dbReference>
<proteinExistence type="predicted"/>
<dbReference type="Proteomes" id="UP001199044">
    <property type="component" value="Unassembled WGS sequence"/>
</dbReference>
<name>A0ABS7YNF1_9VIBR</name>
<dbReference type="PANTHER" id="PTHR47506:SF1">
    <property type="entry name" value="HTH-TYPE TRANSCRIPTIONAL REGULATOR YJDC"/>
    <property type="match status" value="1"/>
</dbReference>
<evidence type="ECO:0000256" key="1">
    <source>
        <dbReference type="ARBA" id="ARBA00023015"/>
    </source>
</evidence>
<dbReference type="SUPFAM" id="SSF46689">
    <property type="entry name" value="Homeodomain-like"/>
    <property type="match status" value="1"/>
</dbReference>